<dbReference type="InterPro" id="IPR009057">
    <property type="entry name" value="Homeodomain-like_sf"/>
</dbReference>
<sequence length="233" mass="25644">MGTRLGRLDRSRVADTALQVLNDVGLEGLALRRIANELNVQAPALYWHFKNKQELLDEMATELMRRMLEPLEGIEAATWQEYLAASARVTRRTLLDYRDGAKVFSGTRFTANHHAIPLERFLEVWTGEGASVHSGARAWFTAHTFAVGYVIEEQSVYPLPGGSRDPAYEPDGRAHRMEGYPLAGQAGWEFFGDLDKGFEESLAAIVAGVDVTLMRPARRAPAPDTGGSGATAQ</sequence>
<evidence type="ECO:0000256" key="2">
    <source>
        <dbReference type="ARBA" id="ARBA00023015"/>
    </source>
</evidence>
<accession>A0A918WRN7</accession>
<dbReference type="InterPro" id="IPR050109">
    <property type="entry name" value="HTH-type_TetR-like_transc_reg"/>
</dbReference>
<keyword evidence="4" id="KW-0804">Transcription</keyword>
<dbReference type="GO" id="GO:0045892">
    <property type="term" value="P:negative regulation of DNA-templated transcription"/>
    <property type="evidence" value="ECO:0007669"/>
    <property type="project" value="InterPro"/>
</dbReference>
<dbReference type="SUPFAM" id="SSF48498">
    <property type="entry name" value="Tetracyclin repressor-like, C-terminal domain"/>
    <property type="match status" value="1"/>
</dbReference>
<dbReference type="PANTHER" id="PTHR30055:SF151">
    <property type="entry name" value="TRANSCRIPTIONAL REGULATORY PROTEIN"/>
    <property type="match status" value="1"/>
</dbReference>
<evidence type="ECO:0000256" key="3">
    <source>
        <dbReference type="ARBA" id="ARBA00023125"/>
    </source>
</evidence>
<dbReference type="PROSITE" id="PS50977">
    <property type="entry name" value="HTH_TETR_2"/>
    <property type="match status" value="1"/>
</dbReference>
<proteinExistence type="predicted"/>
<gene>
    <name evidence="7" type="ORF">GCM10010507_61140</name>
</gene>
<dbReference type="Pfam" id="PF00440">
    <property type="entry name" value="TetR_N"/>
    <property type="match status" value="1"/>
</dbReference>
<dbReference type="InterPro" id="IPR001647">
    <property type="entry name" value="HTH_TetR"/>
</dbReference>
<dbReference type="Gene3D" id="1.10.357.10">
    <property type="entry name" value="Tetracycline Repressor, domain 2"/>
    <property type="match status" value="1"/>
</dbReference>
<comment type="caution">
    <text evidence="7">The sequence shown here is derived from an EMBL/GenBank/DDBJ whole genome shotgun (WGS) entry which is preliminary data.</text>
</comment>
<dbReference type="Gene3D" id="1.10.10.60">
    <property type="entry name" value="Homeodomain-like"/>
    <property type="match status" value="1"/>
</dbReference>
<dbReference type="Pfam" id="PF02909">
    <property type="entry name" value="TetR_C_1"/>
    <property type="match status" value="1"/>
</dbReference>
<organism evidence="7 8">
    <name type="scientific">Streptomyces cinnamoneus</name>
    <name type="common">Streptoverticillium cinnamoneum</name>
    <dbReference type="NCBI Taxonomy" id="53446"/>
    <lineage>
        <taxon>Bacteria</taxon>
        <taxon>Bacillati</taxon>
        <taxon>Actinomycetota</taxon>
        <taxon>Actinomycetes</taxon>
        <taxon>Kitasatosporales</taxon>
        <taxon>Streptomycetaceae</taxon>
        <taxon>Streptomyces</taxon>
        <taxon>Streptomyces cinnamoneus group</taxon>
    </lineage>
</organism>
<evidence type="ECO:0000313" key="8">
    <source>
        <dbReference type="Proteomes" id="UP000646244"/>
    </source>
</evidence>
<dbReference type="GO" id="GO:0046677">
    <property type="term" value="P:response to antibiotic"/>
    <property type="evidence" value="ECO:0007669"/>
    <property type="project" value="InterPro"/>
</dbReference>
<evidence type="ECO:0000259" key="6">
    <source>
        <dbReference type="PROSITE" id="PS50977"/>
    </source>
</evidence>
<evidence type="ECO:0000256" key="4">
    <source>
        <dbReference type="ARBA" id="ARBA00023163"/>
    </source>
</evidence>
<dbReference type="PRINTS" id="PR00400">
    <property type="entry name" value="TETREPRESSOR"/>
</dbReference>
<keyword evidence="2" id="KW-0805">Transcription regulation</keyword>
<dbReference type="Proteomes" id="UP000646244">
    <property type="component" value="Unassembled WGS sequence"/>
</dbReference>
<feature type="DNA-binding region" description="H-T-H motif" evidence="5">
    <location>
        <begin position="30"/>
        <end position="49"/>
    </location>
</feature>
<evidence type="ECO:0000256" key="1">
    <source>
        <dbReference type="ARBA" id="ARBA00022491"/>
    </source>
</evidence>
<dbReference type="SUPFAM" id="SSF46689">
    <property type="entry name" value="Homeodomain-like"/>
    <property type="match status" value="1"/>
</dbReference>
<evidence type="ECO:0000313" key="7">
    <source>
        <dbReference type="EMBL" id="GHC73679.1"/>
    </source>
</evidence>
<feature type="domain" description="HTH tetR-type" evidence="6">
    <location>
        <begin position="7"/>
        <end position="67"/>
    </location>
</feature>
<protein>
    <submittedName>
        <fullName evidence="7">TetR family transcriptional regulator</fullName>
    </submittedName>
</protein>
<dbReference type="GO" id="GO:0000976">
    <property type="term" value="F:transcription cis-regulatory region binding"/>
    <property type="evidence" value="ECO:0007669"/>
    <property type="project" value="TreeGrafter"/>
</dbReference>
<dbReference type="AlphaFoldDB" id="A0A918WRN7"/>
<dbReference type="PANTHER" id="PTHR30055">
    <property type="entry name" value="HTH-TYPE TRANSCRIPTIONAL REGULATOR RUTR"/>
    <property type="match status" value="1"/>
</dbReference>
<reference evidence="7" key="2">
    <citation type="submission" date="2020-09" db="EMBL/GenBank/DDBJ databases">
        <authorList>
            <person name="Sun Q."/>
            <person name="Ohkuma M."/>
        </authorList>
    </citation>
    <scope>NUCLEOTIDE SEQUENCE</scope>
    <source>
        <strain evidence="7">JCM 4633</strain>
    </source>
</reference>
<keyword evidence="3 5" id="KW-0238">DNA-binding</keyword>
<dbReference type="InterPro" id="IPR003012">
    <property type="entry name" value="Tet_transcr_reg_TetR"/>
</dbReference>
<dbReference type="PRINTS" id="PR00455">
    <property type="entry name" value="HTHTETR"/>
</dbReference>
<dbReference type="RefSeq" id="WP_190113187.1">
    <property type="nucleotide sequence ID" value="NZ_BMVB01000041.1"/>
</dbReference>
<keyword evidence="1" id="KW-0678">Repressor</keyword>
<dbReference type="GO" id="GO:0003700">
    <property type="term" value="F:DNA-binding transcription factor activity"/>
    <property type="evidence" value="ECO:0007669"/>
    <property type="project" value="TreeGrafter"/>
</dbReference>
<dbReference type="EMBL" id="BMVB01000041">
    <property type="protein sequence ID" value="GHC73679.1"/>
    <property type="molecule type" value="Genomic_DNA"/>
</dbReference>
<dbReference type="InterPro" id="IPR036271">
    <property type="entry name" value="Tet_transcr_reg_TetR-rel_C_sf"/>
</dbReference>
<dbReference type="InterPro" id="IPR004111">
    <property type="entry name" value="Repressor_TetR_C"/>
</dbReference>
<name>A0A918WRN7_STRCJ</name>
<evidence type="ECO:0000256" key="5">
    <source>
        <dbReference type="PROSITE-ProRule" id="PRU00335"/>
    </source>
</evidence>
<reference evidence="7" key="1">
    <citation type="journal article" date="2014" name="Int. J. Syst. Evol. Microbiol.">
        <title>Complete genome sequence of Corynebacterium casei LMG S-19264T (=DSM 44701T), isolated from a smear-ripened cheese.</title>
        <authorList>
            <consortium name="US DOE Joint Genome Institute (JGI-PGF)"/>
            <person name="Walter F."/>
            <person name="Albersmeier A."/>
            <person name="Kalinowski J."/>
            <person name="Ruckert C."/>
        </authorList>
    </citation>
    <scope>NUCLEOTIDE SEQUENCE</scope>
    <source>
        <strain evidence="7">JCM 4633</strain>
    </source>
</reference>